<sequence length="525" mass="57912">MASFLAVVRERTQYFNTRLFLSVSLIALSSFNYGFDNQAFATTQSMTAFQKTFGVYNATTKTYSLPSVWLSLFNSLNYITFGFGVIFGSYISGRFGRRWCMFGMSCFALVSATVCVTSQNKSQIMAARILNYFYVGMELSVVPMFQSEIVPGPIRGLAVATYQLSIGLGGLVINGACFATNNSFTDNRSWRIPLGLFYIVPATIISGIWFVPESPRWLLQQHRVSEARQNLGLLRKGSRRYATEADIDQEFEELQNQLARESEKGTFMEMFRGRTNIKRTLIVVLINFFQQASGQGFVSQYGAVYVKSLNTFNPTMFSLMNSGISVAVIIAVLIAADKLGRRTSLLLSGAVMIAALFSMGGIGTQPSPLSTASKKGIMSMITVYGVGFAIGWAPLTYVVATEIPALRLREHTLRLGFVVNVIFNFAVNFSIPYLINADYANLGSKVGFVFGSIMVLSMFFVYFCVPECKGKSLEQVDFLFHNGTRLRDFAKIAPTSVADMMVAETEKPAAGSIVEETAMPASKLS</sequence>
<dbReference type="InterPro" id="IPR005829">
    <property type="entry name" value="Sugar_transporter_CS"/>
</dbReference>
<dbReference type="PANTHER" id="PTHR48022">
    <property type="entry name" value="PLASTIDIC GLUCOSE TRANSPORTER 4"/>
    <property type="match status" value="1"/>
</dbReference>
<dbReference type="SUPFAM" id="SSF103473">
    <property type="entry name" value="MFS general substrate transporter"/>
    <property type="match status" value="1"/>
</dbReference>
<dbReference type="InterPro" id="IPR020846">
    <property type="entry name" value="MFS_dom"/>
</dbReference>
<dbReference type="Pfam" id="PF00083">
    <property type="entry name" value="Sugar_tr"/>
    <property type="match status" value="1"/>
</dbReference>
<comment type="caution">
    <text evidence="10">The sequence shown here is derived from an EMBL/GenBank/DDBJ whole genome shotgun (WGS) entry which is preliminary data.</text>
</comment>
<evidence type="ECO:0000256" key="1">
    <source>
        <dbReference type="ARBA" id="ARBA00004141"/>
    </source>
</evidence>
<accession>A0ABP0AS42</accession>
<evidence type="ECO:0000256" key="7">
    <source>
        <dbReference type="RuleBase" id="RU003346"/>
    </source>
</evidence>
<dbReference type="PROSITE" id="PS00216">
    <property type="entry name" value="SUGAR_TRANSPORT_1"/>
    <property type="match status" value="1"/>
</dbReference>
<comment type="subcellular location">
    <subcellularLocation>
        <location evidence="1">Membrane</location>
        <topology evidence="1">Multi-pass membrane protein</topology>
    </subcellularLocation>
</comment>
<keyword evidence="4 8" id="KW-0812">Transmembrane</keyword>
<dbReference type="InterPro" id="IPR003663">
    <property type="entry name" value="Sugar/inositol_transpt"/>
</dbReference>
<evidence type="ECO:0000313" key="10">
    <source>
        <dbReference type="EMBL" id="CAK7210100.1"/>
    </source>
</evidence>
<dbReference type="InterPro" id="IPR005828">
    <property type="entry name" value="MFS_sugar_transport-like"/>
</dbReference>
<dbReference type="InterPro" id="IPR050360">
    <property type="entry name" value="MFS_Sugar_Transporters"/>
</dbReference>
<reference evidence="10 11" key="1">
    <citation type="submission" date="2024-01" db="EMBL/GenBank/DDBJ databases">
        <authorList>
            <person name="Allen C."/>
            <person name="Tagirdzhanova G."/>
        </authorList>
    </citation>
    <scope>NUCLEOTIDE SEQUENCE [LARGE SCALE GENOMIC DNA]</scope>
</reference>
<dbReference type="Proteomes" id="UP001642406">
    <property type="component" value="Unassembled WGS sequence"/>
</dbReference>
<evidence type="ECO:0000256" key="5">
    <source>
        <dbReference type="ARBA" id="ARBA00022989"/>
    </source>
</evidence>
<organism evidence="10 11">
    <name type="scientific">Sporothrix bragantina</name>
    <dbReference type="NCBI Taxonomy" id="671064"/>
    <lineage>
        <taxon>Eukaryota</taxon>
        <taxon>Fungi</taxon>
        <taxon>Dikarya</taxon>
        <taxon>Ascomycota</taxon>
        <taxon>Pezizomycotina</taxon>
        <taxon>Sordariomycetes</taxon>
        <taxon>Sordariomycetidae</taxon>
        <taxon>Ophiostomatales</taxon>
        <taxon>Ophiostomataceae</taxon>
        <taxon>Sporothrix</taxon>
    </lineage>
</organism>
<proteinExistence type="inferred from homology"/>
<feature type="transmembrane region" description="Helical" evidence="8">
    <location>
        <begin position="157"/>
        <end position="178"/>
    </location>
</feature>
<dbReference type="EMBL" id="CAWUHC010000004">
    <property type="protein sequence ID" value="CAK7210100.1"/>
    <property type="molecule type" value="Genomic_DNA"/>
</dbReference>
<feature type="transmembrane region" description="Helical" evidence="8">
    <location>
        <begin position="447"/>
        <end position="465"/>
    </location>
</feature>
<evidence type="ECO:0000259" key="9">
    <source>
        <dbReference type="PROSITE" id="PS50850"/>
    </source>
</evidence>
<feature type="transmembrane region" description="Helical" evidence="8">
    <location>
        <begin position="412"/>
        <end position="435"/>
    </location>
</feature>
<evidence type="ECO:0000256" key="2">
    <source>
        <dbReference type="ARBA" id="ARBA00010992"/>
    </source>
</evidence>
<keyword evidence="6 8" id="KW-0472">Membrane</keyword>
<feature type="domain" description="Major facilitator superfamily (MFS) profile" evidence="9">
    <location>
        <begin position="22"/>
        <end position="469"/>
    </location>
</feature>
<feature type="transmembrane region" description="Helical" evidence="8">
    <location>
        <begin position="65"/>
        <end position="87"/>
    </location>
</feature>
<dbReference type="NCBIfam" id="TIGR00879">
    <property type="entry name" value="SP"/>
    <property type="match status" value="1"/>
</dbReference>
<feature type="transmembrane region" description="Helical" evidence="8">
    <location>
        <begin position="125"/>
        <end position="145"/>
    </location>
</feature>
<feature type="transmembrane region" description="Helical" evidence="8">
    <location>
        <begin position="190"/>
        <end position="211"/>
    </location>
</feature>
<feature type="transmembrane region" description="Helical" evidence="8">
    <location>
        <begin position="343"/>
        <end position="364"/>
    </location>
</feature>
<feature type="transmembrane region" description="Helical" evidence="8">
    <location>
        <begin position="318"/>
        <end position="336"/>
    </location>
</feature>
<evidence type="ECO:0000256" key="6">
    <source>
        <dbReference type="ARBA" id="ARBA00023136"/>
    </source>
</evidence>
<comment type="similarity">
    <text evidence="2 7">Belongs to the major facilitator superfamily. Sugar transporter (TC 2.A.1.1) family.</text>
</comment>
<dbReference type="Gene3D" id="1.20.1250.20">
    <property type="entry name" value="MFS general substrate transporter like domains"/>
    <property type="match status" value="1"/>
</dbReference>
<evidence type="ECO:0000313" key="11">
    <source>
        <dbReference type="Proteomes" id="UP001642406"/>
    </source>
</evidence>
<protein>
    <recommendedName>
        <fullName evidence="9">Major facilitator superfamily (MFS) profile domain-containing protein</fullName>
    </recommendedName>
</protein>
<dbReference type="InterPro" id="IPR036259">
    <property type="entry name" value="MFS_trans_sf"/>
</dbReference>
<evidence type="ECO:0000256" key="4">
    <source>
        <dbReference type="ARBA" id="ARBA00022692"/>
    </source>
</evidence>
<dbReference type="PROSITE" id="PS50850">
    <property type="entry name" value="MFS"/>
    <property type="match status" value="1"/>
</dbReference>
<name>A0ABP0AS42_9PEZI</name>
<evidence type="ECO:0000256" key="8">
    <source>
        <dbReference type="SAM" id="Phobius"/>
    </source>
</evidence>
<keyword evidence="3 7" id="KW-0813">Transport</keyword>
<feature type="transmembrane region" description="Helical" evidence="8">
    <location>
        <begin position="376"/>
        <end position="400"/>
    </location>
</feature>
<dbReference type="PANTHER" id="PTHR48022:SF2">
    <property type="entry name" value="PLASTIDIC GLUCOSE TRANSPORTER 4"/>
    <property type="match status" value="1"/>
</dbReference>
<evidence type="ECO:0000256" key="3">
    <source>
        <dbReference type="ARBA" id="ARBA00022448"/>
    </source>
</evidence>
<gene>
    <name evidence="10" type="ORF">SBRCBS47491_000656</name>
</gene>
<keyword evidence="5 8" id="KW-1133">Transmembrane helix</keyword>
<keyword evidence="11" id="KW-1185">Reference proteome</keyword>